<feature type="chain" id="PRO_5047137959" evidence="1">
    <location>
        <begin position="23"/>
        <end position="149"/>
    </location>
</feature>
<evidence type="ECO:0000256" key="1">
    <source>
        <dbReference type="SAM" id="SignalP"/>
    </source>
</evidence>
<evidence type="ECO:0000313" key="2">
    <source>
        <dbReference type="EMBL" id="MDH7452004.1"/>
    </source>
</evidence>
<reference evidence="2" key="2">
    <citation type="submission" date="2023-04" db="EMBL/GenBank/DDBJ databases">
        <authorList>
            <person name="Sun J.-Q."/>
        </authorList>
    </citation>
    <scope>NUCLEOTIDE SEQUENCE</scope>
    <source>
        <strain evidence="2">CC-YY355</strain>
    </source>
</reference>
<accession>A0ABT6MNL6</accession>
<keyword evidence="3" id="KW-1185">Reference proteome</keyword>
<gene>
    <name evidence="2" type="ORF">QF205_02780</name>
</gene>
<sequence>MRRLAAAALFAMIATAAHPAAAQEGVGDLEACVVEATTADDRRALVRWMFSAISLHPELQDLPQPTGAQREEANRGMGAVMERLLAEDCAEPARRAFRDGSADQAVGNAFRRVGELAGEGLFADPRVAAEASGLIRHVDMNRIVELFLP</sequence>
<dbReference type="EMBL" id="JARYGX010000008">
    <property type="protein sequence ID" value="MDH7452004.1"/>
    <property type="molecule type" value="Genomic_DNA"/>
</dbReference>
<evidence type="ECO:0000313" key="3">
    <source>
        <dbReference type="Proteomes" id="UP001160550"/>
    </source>
</evidence>
<dbReference type="RefSeq" id="WP_280941213.1">
    <property type="nucleotide sequence ID" value="NZ_JARYGX010000008.1"/>
</dbReference>
<comment type="caution">
    <text evidence="2">The sequence shown here is derived from an EMBL/GenBank/DDBJ whole genome shotgun (WGS) entry which is preliminary data.</text>
</comment>
<feature type="signal peptide" evidence="1">
    <location>
        <begin position="1"/>
        <end position="22"/>
    </location>
</feature>
<protein>
    <submittedName>
        <fullName evidence="2">Uncharacterized protein</fullName>
    </submittedName>
</protein>
<reference evidence="2" key="1">
    <citation type="journal article" date="2007" name="Int. J. Syst. Evol. Microbiol.">
        <title>Luteimonas composti sp. nov., a moderately thermophilic bacterium isolated from food waste.</title>
        <authorList>
            <person name="Young C.C."/>
            <person name="Kampfer P."/>
            <person name="Chen W.M."/>
            <person name="Yen W.S."/>
            <person name="Arun A.B."/>
            <person name="Lai W.A."/>
            <person name="Shen F.T."/>
            <person name="Rekha P.D."/>
            <person name="Lin K.Y."/>
            <person name="Chou J.H."/>
        </authorList>
    </citation>
    <scope>NUCLEOTIDE SEQUENCE</scope>
    <source>
        <strain evidence="2">CC-YY355</strain>
    </source>
</reference>
<dbReference type="Proteomes" id="UP001160550">
    <property type="component" value="Unassembled WGS sequence"/>
</dbReference>
<name>A0ABT6MNL6_9GAMM</name>
<proteinExistence type="predicted"/>
<keyword evidence="1" id="KW-0732">Signal</keyword>
<organism evidence="2 3">
    <name type="scientific">Luteimonas composti</name>
    <dbReference type="NCBI Taxonomy" id="398257"/>
    <lineage>
        <taxon>Bacteria</taxon>
        <taxon>Pseudomonadati</taxon>
        <taxon>Pseudomonadota</taxon>
        <taxon>Gammaproteobacteria</taxon>
        <taxon>Lysobacterales</taxon>
        <taxon>Lysobacteraceae</taxon>
        <taxon>Luteimonas</taxon>
    </lineage>
</organism>